<gene>
    <name evidence="3" type="primary">20198914</name>
    <name evidence="2" type="ORF">HELRODRAFT_160812</name>
</gene>
<dbReference type="Gene3D" id="3.50.4.10">
    <property type="entry name" value="Hepatocyte Growth Factor"/>
    <property type="match status" value="1"/>
</dbReference>
<organism evidence="3 4">
    <name type="scientific">Helobdella robusta</name>
    <name type="common">Californian leech</name>
    <dbReference type="NCBI Taxonomy" id="6412"/>
    <lineage>
        <taxon>Eukaryota</taxon>
        <taxon>Metazoa</taxon>
        <taxon>Spiralia</taxon>
        <taxon>Lophotrochozoa</taxon>
        <taxon>Annelida</taxon>
        <taxon>Clitellata</taxon>
        <taxon>Hirudinea</taxon>
        <taxon>Rhynchobdellida</taxon>
        <taxon>Glossiphoniidae</taxon>
        <taxon>Helobdella</taxon>
    </lineage>
</organism>
<keyword evidence="1" id="KW-0732">Signal</keyword>
<evidence type="ECO:0008006" key="5">
    <source>
        <dbReference type="Google" id="ProtNLM"/>
    </source>
</evidence>
<proteinExistence type="predicted"/>
<dbReference type="SUPFAM" id="SSF57414">
    <property type="entry name" value="Hairpin loop containing domain-like"/>
    <property type="match status" value="1"/>
</dbReference>
<dbReference type="InParanoid" id="T1EQR4"/>
<dbReference type="EMBL" id="KB096324">
    <property type="protein sequence ID" value="ESO06622.1"/>
    <property type="molecule type" value="Genomic_DNA"/>
</dbReference>
<dbReference type="KEGG" id="hro:HELRODRAFT_160812"/>
<dbReference type="GeneID" id="20198914"/>
<feature type="signal peptide" evidence="1">
    <location>
        <begin position="1"/>
        <end position="19"/>
    </location>
</feature>
<name>T1EQR4_HELRO</name>
<evidence type="ECO:0000256" key="1">
    <source>
        <dbReference type="SAM" id="SignalP"/>
    </source>
</evidence>
<accession>T1EQR4</accession>
<reference evidence="3" key="3">
    <citation type="submission" date="2015-06" db="UniProtKB">
        <authorList>
            <consortium name="EnsemblMetazoa"/>
        </authorList>
    </citation>
    <scope>IDENTIFICATION</scope>
</reference>
<keyword evidence="4" id="KW-1185">Reference proteome</keyword>
<dbReference type="CTD" id="20198914"/>
<dbReference type="AlphaFoldDB" id="T1EQR4"/>
<evidence type="ECO:0000313" key="3">
    <source>
        <dbReference type="EnsemblMetazoa" id="HelroP160812"/>
    </source>
</evidence>
<dbReference type="EnsemblMetazoa" id="HelroT160812">
    <property type="protein sequence ID" value="HelroP160812"/>
    <property type="gene ID" value="HelroG160812"/>
</dbReference>
<reference evidence="2 4" key="2">
    <citation type="journal article" date="2013" name="Nature">
        <title>Insights into bilaterian evolution from three spiralian genomes.</title>
        <authorList>
            <person name="Simakov O."/>
            <person name="Marletaz F."/>
            <person name="Cho S.J."/>
            <person name="Edsinger-Gonzales E."/>
            <person name="Havlak P."/>
            <person name="Hellsten U."/>
            <person name="Kuo D.H."/>
            <person name="Larsson T."/>
            <person name="Lv J."/>
            <person name="Arendt D."/>
            <person name="Savage R."/>
            <person name="Osoegawa K."/>
            <person name="de Jong P."/>
            <person name="Grimwood J."/>
            <person name="Chapman J.A."/>
            <person name="Shapiro H."/>
            <person name="Aerts A."/>
            <person name="Otillar R.P."/>
            <person name="Terry A.Y."/>
            <person name="Boore J.L."/>
            <person name="Grigoriev I.V."/>
            <person name="Lindberg D.R."/>
            <person name="Seaver E.C."/>
            <person name="Weisblat D.A."/>
            <person name="Putnam N.H."/>
            <person name="Rokhsar D.S."/>
        </authorList>
    </citation>
    <scope>NUCLEOTIDE SEQUENCE</scope>
</reference>
<dbReference type="HOGENOM" id="CLU_172778_0_0_1"/>
<dbReference type="RefSeq" id="XP_009015990.1">
    <property type="nucleotide sequence ID" value="XM_009017742.1"/>
</dbReference>
<evidence type="ECO:0000313" key="4">
    <source>
        <dbReference type="Proteomes" id="UP000015101"/>
    </source>
</evidence>
<dbReference type="EMBL" id="AMQM01000655">
    <property type="status" value="NOT_ANNOTATED_CDS"/>
    <property type="molecule type" value="Genomic_DNA"/>
</dbReference>
<reference evidence="4" key="1">
    <citation type="submission" date="2012-12" db="EMBL/GenBank/DDBJ databases">
        <authorList>
            <person name="Hellsten U."/>
            <person name="Grimwood J."/>
            <person name="Chapman J.A."/>
            <person name="Shapiro H."/>
            <person name="Aerts A."/>
            <person name="Otillar R.P."/>
            <person name="Terry A.Y."/>
            <person name="Boore J.L."/>
            <person name="Simakov O."/>
            <person name="Marletaz F."/>
            <person name="Cho S.-J."/>
            <person name="Edsinger-Gonzales E."/>
            <person name="Havlak P."/>
            <person name="Kuo D.-H."/>
            <person name="Larsson T."/>
            <person name="Lv J."/>
            <person name="Arendt D."/>
            <person name="Savage R."/>
            <person name="Osoegawa K."/>
            <person name="de Jong P."/>
            <person name="Lindberg D.R."/>
            <person name="Seaver E.C."/>
            <person name="Weisblat D.A."/>
            <person name="Putnam N.H."/>
            <person name="Grigoriev I.V."/>
            <person name="Rokhsar D.S."/>
        </authorList>
    </citation>
    <scope>NUCLEOTIDE SEQUENCE</scope>
</reference>
<sequence>MLKLVAFCAMLVALQLVSGGDEGCWYDYPKDKLPDDELVVIPDKTALDDCKKVCVDTAICYIVQISGGKCYMNKNLKVDWEKLMKDQEDSNIYGYASCEDTPAEIPAETPESE</sequence>
<evidence type="ECO:0000313" key="2">
    <source>
        <dbReference type="EMBL" id="ESO06622.1"/>
    </source>
</evidence>
<protein>
    <recommendedName>
        <fullName evidence="5">Apple domain-containing protein</fullName>
    </recommendedName>
</protein>
<feature type="chain" id="PRO_5010979953" description="Apple domain-containing protein" evidence="1">
    <location>
        <begin position="20"/>
        <end position="113"/>
    </location>
</feature>
<dbReference type="Proteomes" id="UP000015101">
    <property type="component" value="Unassembled WGS sequence"/>
</dbReference>